<evidence type="ECO:0000313" key="10">
    <source>
        <dbReference type="EMBL" id="CAF4782154.1"/>
    </source>
</evidence>
<comment type="subcellular location">
    <subcellularLocation>
        <location evidence="9">Cell membrane</location>
        <topology evidence="9">Multi-pass membrane protein</topology>
    </subcellularLocation>
    <subcellularLocation>
        <location evidence="1">Membrane</location>
        <topology evidence="1">Multi-pass membrane protein</topology>
    </subcellularLocation>
</comment>
<keyword evidence="2 9" id="KW-0716">Sensory transduction</keyword>
<keyword evidence="11" id="KW-1185">Reference proteome</keyword>
<dbReference type="GO" id="GO:0004984">
    <property type="term" value="F:olfactory receptor activity"/>
    <property type="evidence" value="ECO:0007669"/>
    <property type="project" value="InterPro"/>
</dbReference>
<dbReference type="AlphaFoldDB" id="A0A821ND85"/>
<feature type="transmembrane region" description="Helical" evidence="9">
    <location>
        <begin position="304"/>
        <end position="321"/>
    </location>
</feature>
<name>A0A821ND85_9NEOP</name>
<keyword evidence="7 9" id="KW-0675">Receptor</keyword>
<dbReference type="PANTHER" id="PTHR21137">
    <property type="entry name" value="ODORANT RECEPTOR"/>
    <property type="match status" value="1"/>
</dbReference>
<dbReference type="InterPro" id="IPR004117">
    <property type="entry name" value="7tm6_olfct_rcpt"/>
</dbReference>
<evidence type="ECO:0000256" key="2">
    <source>
        <dbReference type="ARBA" id="ARBA00022606"/>
    </source>
</evidence>
<keyword evidence="6 9" id="KW-0472">Membrane</keyword>
<evidence type="ECO:0000256" key="7">
    <source>
        <dbReference type="ARBA" id="ARBA00023170"/>
    </source>
</evidence>
<organism evidence="10 11">
    <name type="scientific">Pieris macdunnoughi</name>
    <dbReference type="NCBI Taxonomy" id="345717"/>
    <lineage>
        <taxon>Eukaryota</taxon>
        <taxon>Metazoa</taxon>
        <taxon>Ecdysozoa</taxon>
        <taxon>Arthropoda</taxon>
        <taxon>Hexapoda</taxon>
        <taxon>Insecta</taxon>
        <taxon>Pterygota</taxon>
        <taxon>Neoptera</taxon>
        <taxon>Endopterygota</taxon>
        <taxon>Lepidoptera</taxon>
        <taxon>Glossata</taxon>
        <taxon>Ditrysia</taxon>
        <taxon>Papilionoidea</taxon>
        <taxon>Pieridae</taxon>
        <taxon>Pierinae</taxon>
        <taxon>Pieris</taxon>
    </lineage>
</organism>
<feature type="transmembrane region" description="Helical" evidence="9">
    <location>
        <begin position="186"/>
        <end position="204"/>
    </location>
</feature>
<feature type="transmembrane region" description="Helical" evidence="9">
    <location>
        <begin position="78"/>
        <end position="96"/>
    </location>
</feature>
<sequence length="400" mass="46324">MDTPLDIAKREIRESLRFSLFATHCLGVSFTAPKNRLIRIFKNAVFFTSVSFIILHASSDAVNIGLTPFSVENVVPLLHTQCYAIFSAIKACVLWYKKTVFQQLLTELAEIWPVPPLTAENQRIKYKSLSTLRRVHAWYFAVNLCGVWGYNLTPICKHYYRRYYGEESQIGTIWSSWYPFDKTQPVAHFFVYLFEILMGQVCVWITLSMDLLFSGMASHIVLLLRFLQDQLKSLTVLNKTEKEYHQEIFNCIKLHQRLIRYCFDIGEAFSFINLVNIVLSSINICCVVFTILVLDPFLAISNKLFLVSALLQVGMLCWYGQDIIHANSNISIAAYNSEWYEMSPRCRRALLLMIQRTQKPIGFTAMNFTYISLLTYTAIMTRAYSYFALLYTLYNKNHGS</sequence>
<gene>
    <name evidence="10" type="ORF">PMACD_LOCUS2401</name>
</gene>
<keyword evidence="8 9" id="KW-0807">Transducer</keyword>
<dbReference type="OrthoDB" id="7179992at2759"/>
<keyword evidence="4 9" id="KW-0552">Olfaction</keyword>
<comment type="caution">
    <text evidence="9">Lacks conserved residue(s) required for the propagation of feature annotation.</text>
</comment>
<evidence type="ECO:0000256" key="4">
    <source>
        <dbReference type="ARBA" id="ARBA00022725"/>
    </source>
</evidence>
<keyword evidence="5 9" id="KW-1133">Transmembrane helix</keyword>
<evidence type="ECO:0000256" key="8">
    <source>
        <dbReference type="ARBA" id="ARBA00023224"/>
    </source>
</evidence>
<evidence type="ECO:0000313" key="11">
    <source>
        <dbReference type="Proteomes" id="UP000663880"/>
    </source>
</evidence>
<evidence type="ECO:0000256" key="3">
    <source>
        <dbReference type="ARBA" id="ARBA00022692"/>
    </source>
</evidence>
<dbReference type="Pfam" id="PF02949">
    <property type="entry name" value="7tm_6"/>
    <property type="match status" value="1"/>
</dbReference>
<comment type="caution">
    <text evidence="10">The sequence shown here is derived from an EMBL/GenBank/DDBJ whole genome shotgun (WGS) entry which is preliminary data.</text>
</comment>
<feature type="transmembrane region" description="Helical" evidence="9">
    <location>
        <begin position="135"/>
        <end position="153"/>
    </location>
</feature>
<dbReference type="EMBL" id="CAJOBZ010000004">
    <property type="protein sequence ID" value="CAF4782154.1"/>
    <property type="molecule type" value="Genomic_DNA"/>
</dbReference>
<comment type="similarity">
    <text evidence="9">Belongs to the insect chemoreceptor superfamily. Heteromeric odorant receptor channel (TC 1.A.69) family.</text>
</comment>
<evidence type="ECO:0000256" key="1">
    <source>
        <dbReference type="ARBA" id="ARBA00004141"/>
    </source>
</evidence>
<protein>
    <recommendedName>
        <fullName evidence="9">Odorant receptor</fullName>
    </recommendedName>
</protein>
<proteinExistence type="inferred from homology"/>
<dbReference type="GO" id="GO:0005549">
    <property type="term" value="F:odorant binding"/>
    <property type="evidence" value="ECO:0007669"/>
    <property type="project" value="InterPro"/>
</dbReference>
<feature type="transmembrane region" description="Helical" evidence="9">
    <location>
        <begin position="40"/>
        <end position="58"/>
    </location>
</feature>
<dbReference type="GO" id="GO:0005886">
    <property type="term" value="C:plasma membrane"/>
    <property type="evidence" value="ECO:0007669"/>
    <property type="project" value="UniProtKB-SubCell"/>
</dbReference>
<reference evidence="10" key="1">
    <citation type="submission" date="2021-02" db="EMBL/GenBank/DDBJ databases">
        <authorList>
            <person name="Steward A R."/>
        </authorList>
    </citation>
    <scope>NUCLEOTIDE SEQUENCE</scope>
</reference>
<dbReference type="Proteomes" id="UP000663880">
    <property type="component" value="Unassembled WGS sequence"/>
</dbReference>
<evidence type="ECO:0000256" key="5">
    <source>
        <dbReference type="ARBA" id="ARBA00022989"/>
    </source>
</evidence>
<evidence type="ECO:0000256" key="6">
    <source>
        <dbReference type="ARBA" id="ARBA00023136"/>
    </source>
</evidence>
<feature type="transmembrane region" description="Helical" evidence="9">
    <location>
        <begin position="268"/>
        <end position="292"/>
    </location>
</feature>
<evidence type="ECO:0000256" key="9">
    <source>
        <dbReference type="RuleBase" id="RU351113"/>
    </source>
</evidence>
<dbReference type="GO" id="GO:0007165">
    <property type="term" value="P:signal transduction"/>
    <property type="evidence" value="ECO:0007669"/>
    <property type="project" value="UniProtKB-KW"/>
</dbReference>
<accession>A0A821ND85</accession>
<dbReference type="PANTHER" id="PTHR21137:SF44">
    <property type="entry name" value="ODORANT RECEPTOR 13A-RELATED"/>
    <property type="match status" value="1"/>
</dbReference>
<keyword evidence="3 9" id="KW-0812">Transmembrane</keyword>